<sequence>MTAHFHFVTAQDVDAAQEIHAPRATVKAIVQELAAATGVTADQITGKSRKAEIVRVRQIVCFIARQKGMTYQQIGRVLNRDHTTIVAAVKREAARRHSTIHSPSCSES</sequence>
<dbReference type="EMBL" id="QZEW01000022">
    <property type="protein sequence ID" value="RJL18647.1"/>
    <property type="molecule type" value="Genomic_DNA"/>
</dbReference>
<dbReference type="GO" id="GO:0005524">
    <property type="term" value="F:ATP binding"/>
    <property type="evidence" value="ECO:0007669"/>
    <property type="project" value="InterPro"/>
</dbReference>
<dbReference type="Pfam" id="PF08299">
    <property type="entry name" value="Bac_DnaA_C"/>
    <property type="match status" value="1"/>
</dbReference>
<dbReference type="InterPro" id="IPR013159">
    <property type="entry name" value="DnaA_C"/>
</dbReference>
<keyword evidence="3" id="KW-1185">Reference proteome</keyword>
<dbReference type="InterPro" id="IPR010921">
    <property type="entry name" value="Trp_repressor/repl_initiator"/>
</dbReference>
<comment type="caution">
    <text evidence="2">The sequence shown here is derived from an EMBL/GenBank/DDBJ whole genome shotgun (WGS) entry which is preliminary data.</text>
</comment>
<dbReference type="SMART" id="SM00760">
    <property type="entry name" value="Bac_DnaA_C"/>
    <property type="match status" value="1"/>
</dbReference>
<dbReference type="Gene3D" id="1.10.1750.10">
    <property type="match status" value="1"/>
</dbReference>
<proteinExistence type="predicted"/>
<reference evidence="3" key="1">
    <citation type="submission" date="2018-09" db="EMBL/GenBank/DDBJ databases">
        <title>Paracoccus onubensis nov. sp. a moderate halophilic bacterium isolated from Gruta de las Maravillas (Aracena, Spain).</title>
        <authorList>
            <person name="Jurado V."/>
            <person name="Gutierrez-Patricio S."/>
            <person name="Gonzalez-Pimentel J.L."/>
            <person name="Miller A.Z."/>
            <person name="Laiz L."/>
            <person name="Saiz-Jimenez C."/>
        </authorList>
    </citation>
    <scope>NUCLEOTIDE SEQUENCE [LARGE SCALE GENOMIC DNA]</scope>
    <source>
        <strain evidence="3">DSM 26381</strain>
    </source>
</reference>
<dbReference type="GO" id="GO:0006275">
    <property type="term" value="P:regulation of DNA replication"/>
    <property type="evidence" value="ECO:0007669"/>
    <property type="project" value="InterPro"/>
</dbReference>
<protein>
    <submittedName>
        <fullName evidence="2">Chromosomal replication initiator DnaA</fullName>
    </submittedName>
</protein>
<organism evidence="2 3">
    <name type="scientific">Paracoccus siganidrum</name>
    <dbReference type="NCBI Taxonomy" id="1276757"/>
    <lineage>
        <taxon>Bacteria</taxon>
        <taxon>Pseudomonadati</taxon>
        <taxon>Pseudomonadota</taxon>
        <taxon>Alphaproteobacteria</taxon>
        <taxon>Rhodobacterales</taxon>
        <taxon>Paracoccaceae</taxon>
        <taxon>Paracoccus</taxon>
    </lineage>
</organism>
<evidence type="ECO:0000259" key="1">
    <source>
        <dbReference type="SMART" id="SM00760"/>
    </source>
</evidence>
<dbReference type="SUPFAM" id="SSF48295">
    <property type="entry name" value="TrpR-like"/>
    <property type="match status" value="1"/>
</dbReference>
<dbReference type="OrthoDB" id="7776290at2"/>
<evidence type="ECO:0000313" key="2">
    <source>
        <dbReference type="EMBL" id="RJL18647.1"/>
    </source>
</evidence>
<dbReference type="CDD" id="cd06571">
    <property type="entry name" value="Bac_DnaA_C"/>
    <property type="match status" value="1"/>
</dbReference>
<dbReference type="GO" id="GO:0006270">
    <property type="term" value="P:DNA replication initiation"/>
    <property type="evidence" value="ECO:0007669"/>
    <property type="project" value="InterPro"/>
</dbReference>
<dbReference type="Proteomes" id="UP000283587">
    <property type="component" value="Unassembled WGS sequence"/>
</dbReference>
<dbReference type="AlphaFoldDB" id="A0A419A976"/>
<dbReference type="RefSeq" id="WP_119897411.1">
    <property type="nucleotide sequence ID" value="NZ_QNRC01000008.1"/>
</dbReference>
<feature type="domain" description="Chromosomal replication initiator DnaA C-terminal" evidence="1">
    <location>
        <begin position="25"/>
        <end position="92"/>
    </location>
</feature>
<gene>
    <name evidence="2" type="ORF">D3P05_06755</name>
</gene>
<dbReference type="GO" id="GO:0043565">
    <property type="term" value="F:sequence-specific DNA binding"/>
    <property type="evidence" value="ECO:0007669"/>
    <property type="project" value="InterPro"/>
</dbReference>
<evidence type="ECO:0000313" key="3">
    <source>
        <dbReference type="Proteomes" id="UP000283587"/>
    </source>
</evidence>
<name>A0A419A976_9RHOB</name>
<accession>A0A419A976</accession>